<evidence type="ECO:0000256" key="3">
    <source>
        <dbReference type="ARBA" id="ARBA00022692"/>
    </source>
</evidence>
<dbReference type="EMBL" id="JARUXG010000003">
    <property type="protein sequence ID" value="MDG6780648.1"/>
    <property type="molecule type" value="Genomic_DNA"/>
</dbReference>
<dbReference type="CDD" id="cd06579">
    <property type="entry name" value="TM_PBP1_transp_AraH_like"/>
    <property type="match status" value="1"/>
</dbReference>
<feature type="transmembrane region" description="Helical" evidence="7">
    <location>
        <begin position="120"/>
        <end position="142"/>
    </location>
</feature>
<evidence type="ECO:0000256" key="7">
    <source>
        <dbReference type="SAM" id="Phobius"/>
    </source>
</evidence>
<feature type="transmembrane region" description="Helical" evidence="7">
    <location>
        <begin position="187"/>
        <end position="208"/>
    </location>
</feature>
<dbReference type="PANTHER" id="PTHR32196">
    <property type="entry name" value="ABC TRANSPORTER PERMEASE PROTEIN YPHD-RELATED-RELATED"/>
    <property type="match status" value="1"/>
</dbReference>
<dbReference type="AlphaFoldDB" id="A0AAW4G918"/>
<dbReference type="Pfam" id="PF02653">
    <property type="entry name" value="BPD_transp_2"/>
    <property type="match status" value="1"/>
</dbReference>
<comment type="caution">
    <text evidence="8">The sequence shown here is derived from an EMBL/GenBank/DDBJ whole genome shotgun (WGS) entry which is preliminary data.</text>
</comment>
<evidence type="ECO:0000256" key="1">
    <source>
        <dbReference type="ARBA" id="ARBA00004651"/>
    </source>
</evidence>
<reference evidence="8" key="1">
    <citation type="submission" date="2021-02" db="EMBL/GenBank/DDBJ databases">
        <title>Taxonomy, biology and ecology of Rhodococcus bacteria occurring in California pistachio and other woody hosts as revealed by genome sequence analyses.</title>
        <authorList>
            <person name="Riely B."/>
            <person name="Gai Y."/>
        </authorList>
    </citation>
    <scope>NUCLEOTIDE SEQUENCE</scope>
    <source>
        <strain evidence="8">BP-295</strain>
    </source>
</reference>
<comment type="subcellular location">
    <subcellularLocation>
        <location evidence="1">Cell membrane</location>
        <topology evidence="1">Multi-pass membrane protein</topology>
    </subcellularLocation>
</comment>
<dbReference type="Proteomes" id="UP001195196">
    <property type="component" value="Unassembled WGS sequence"/>
</dbReference>
<feature type="transmembrane region" description="Helical" evidence="7">
    <location>
        <begin position="42"/>
        <end position="60"/>
    </location>
</feature>
<sequence length="345" mass="35465">MSNDLGTVAAPTSRPPAIQKSPTESVASSTKARPATSFVERYALVGLLVLAFALCAVFLPEFRSTGIVSAMVNSQAIILLLALAATLALRTGDFDLAIPGVMVTSACVVAVMSTNGYSPAAVIPAALAVGLIVGLINALLVVKVGVDSFITTLGMFTALSGIGYAITGSKIVTGVPDFYVELSRAKLLGLPMTTWYGWLLVAVLWFVYQRTPMGRYMLFIGGNRDAALLAGISVARIRTITYVVSGVAGALIGIILVGNLGAIDPGIGSQYLLAPFAATFLGATAITVGRFNAIGTLVAVYLLVVGITGLQLAGAASWVSPLFNGLALMIAVALAKLVGKRRGAA</sequence>
<evidence type="ECO:0000313" key="9">
    <source>
        <dbReference type="EMBL" id="MDG6780648.1"/>
    </source>
</evidence>
<organism evidence="8 10">
    <name type="scientific">Gordonia rubripertincta</name>
    <name type="common">Rhodococcus corallinus</name>
    <dbReference type="NCBI Taxonomy" id="36822"/>
    <lineage>
        <taxon>Bacteria</taxon>
        <taxon>Bacillati</taxon>
        <taxon>Actinomycetota</taxon>
        <taxon>Actinomycetes</taxon>
        <taxon>Mycobacteriales</taxon>
        <taxon>Gordoniaceae</taxon>
        <taxon>Gordonia</taxon>
    </lineage>
</organism>
<feature type="transmembrane region" description="Helical" evidence="7">
    <location>
        <begin position="66"/>
        <end position="89"/>
    </location>
</feature>
<keyword evidence="3 7" id="KW-0812">Transmembrane</keyword>
<gene>
    <name evidence="8" type="ORF">JTZ10_17850</name>
    <name evidence="9" type="ORF">QBL07_07340</name>
</gene>
<evidence type="ECO:0000313" key="8">
    <source>
        <dbReference type="EMBL" id="MBM7279614.1"/>
    </source>
</evidence>
<feature type="transmembrane region" description="Helical" evidence="7">
    <location>
        <begin position="149"/>
        <end position="167"/>
    </location>
</feature>
<feature type="transmembrane region" description="Helical" evidence="7">
    <location>
        <begin position="240"/>
        <end position="263"/>
    </location>
</feature>
<keyword evidence="5 7" id="KW-0472">Membrane</keyword>
<dbReference type="GO" id="GO:0005886">
    <property type="term" value="C:plasma membrane"/>
    <property type="evidence" value="ECO:0007669"/>
    <property type="project" value="UniProtKB-SubCell"/>
</dbReference>
<evidence type="ECO:0000256" key="4">
    <source>
        <dbReference type="ARBA" id="ARBA00022989"/>
    </source>
</evidence>
<feature type="transmembrane region" description="Helical" evidence="7">
    <location>
        <begin position="269"/>
        <end position="289"/>
    </location>
</feature>
<dbReference type="GO" id="GO:0022857">
    <property type="term" value="F:transmembrane transporter activity"/>
    <property type="evidence" value="ECO:0007669"/>
    <property type="project" value="InterPro"/>
</dbReference>
<keyword evidence="2" id="KW-1003">Cell membrane</keyword>
<name>A0AAW4G918_GORRU</name>
<feature type="region of interest" description="Disordered" evidence="6">
    <location>
        <begin position="1"/>
        <end position="28"/>
    </location>
</feature>
<feature type="transmembrane region" description="Helical" evidence="7">
    <location>
        <begin position="322"/>
        <end position="339"/>
    </location>
</feature>
<protein>
    <submittedName>
        <fullName evidence="8">ABC transporter permease</fullName>
    </submittedName>
</protein>
<feature type="transmembrane region" description="Helical" evidence="7">
    <location>
        <begin position="296"/>
        <end position="316"/>
    </location>
</feature>
<evidence type="ECO:0000256" key="6">
    <source>
        <dbReference type="SAM" id="MobiDB-lite"/>
    </source>
</evidence>
<evidence type="ECO:0000313" key="10">
    <source>
        <dbReference type="Proteomes" id="UP001195196"/>
    </source>
</evidence>
<reference evidence="9" key="2">
    <citation type="submission" date="2023-04" db="EMBL/GenBank/DDBJ databases">
        <title>Characterization and analysis of the complete genome of Gordonia rubripertincta 112, the degrader of aromatic and aliphatic compounds.</title>
        <authorList>
            <person name="Frantsuzova E."/>
            <person name="Bogun A."/>
            <person name="Delegan Y."/>
        </authorList>
    </citation>
    <scope>NUCLEOTIDE SEQUENCE</scope>
    <source>
        <strain evidence="9">112</strain>
    </source>
</reference>
<proteinExistence type="predicted"/>
<dbReference type="RefSeq" id="WP_005200790.1">
    <property type="nucleotide sequence ID" value="NZ_CP059694.1"/>
</dbReference>
<accession>A0AAW4G918</accession>
<keyword evidence="4 7" id="KW-1133">Transmembrane helix</keyword>
<evidence type="ECO:0000256" key="5">
    <source>
        <dbReference type="ARBA" id="ARBA00023136"/>
    </source>
</evidence>
<dbReference type="EMBL" id="JAFFGU010000010">
    <property type="protein sequence ID" value="MBM7279614.1"/>
    <property type="molecule type" value="Genomic_DNA"/>
</dbReference>
<evidence type="ECO:0000256" key="2">
    <source>
        <dbReference type="ARBA" id="ARBA00022475"/>
    </source>
</evidence>
<dbReference type="InterPro" id="IPR001851">
    <property type="entry name" value="ABC_transp_permease"/>
</dbReference>